<evidence type="ECO:0000313" key="7">
    <source>
        <dbReference type="EMBL" id="QHT60321.1"/>
    </source>
</evidence>
<dbReference type="NCBIfam" id="TIGR03717">
    <property type="entry name" value="R_switched_YjbE"/>
    <property type="match status" value="1"/>
</dbReference>
<reference evidence="7 8" key="1">
    <citation type="submission" date="2020-01" db="EMBL/GenBank/DDBJ databases">
        <title>Paenibacillus sp. nov., isolated from tomato rhizosphere.</title>
        <authorList>
            <person name="Weon H.-Y."/>
            <person name="Lee S.A."/>
        </authorList>
    </citation>
    <scope>NUCLEOTIDE SEQUENCE [LARGE SCALE GENOMIC DNA]</scope>
    <source>
        <strain evidence="7 8">12200R-189</strain>
    </source>
</reference>
<feature type="transmembrane region" description="Helical" evidence="6">
    <location>
        <begin position="134"/>
        <end position="151"/>
    </location>
</feature>
<dbReference type="EMBL" id="CP048209">
    <property type="protein sequence ID" value="QHT60321.1"/>
    <property type="molecule type" value="Genomic_DNA"/>
</dbReference>
<dbReference type="AlphaFoldDB" id="A0A6C0FXW1"/>
<feature type="transmembrane region" description="Helical" evidence="6">
    <location>
        <begin position="163"/>
        <end position="182"/>
    </location>
</feature>
<evidence type="ECO:0000256" key="2">
    <source>
        <dbReference type="ARBA" id="ARBA00007511"/>
    </source>
</evidence>
<evidence type="ECO:0000256" key="3">
    <source>
        <dbReference type="ARBA" id="ARBA00022692"/>
    </source>
</evidence>
<dbReference type="InterPro" id="IPR005496">
    <property type="entry name" value="Integral_membrane_TerC"/>
</dbReference>
<feature type="transmembrane region" description="Helical" evidence="6">
    <location>
        <begin position="67"/>
        <end position="85"/>
    </location>
</feature>
<organism evidence="7 8">
    <name type="scientific">Paenibacillus lycopersici</name>
    <dbReference type="NCBI Taxonomy" id="2704462"/>
    <lineage>
        <taxon>Bacteria</taxon>
        <taxon>Bacillati</taxon>
        <taxon>Bacillota</taxon>
        <taxon>Bacilli</taxon>
        <taxon>Bacillales</taxon>
        <taxon>Paenibacillaceae</taxon>
        <taxon>Paenibacillus</taxon>
    </lineage>
</organism>
<dbReference type="Proteomes" id="UP000476064">
    <property type="component" value="Chromosome"/>
</dbReference>
<dbReference type="InterPro" id="IPR022301">
    <property type="entry name" value="Integral_membrane_YjbE"/>
</dbReference>
<evidence type="ECO:0000256" key="4">
    <source>
        <dbReference type="ARBA" id="ARBA00022989"/>
    </source>
</evidence>
<gene>
    <name evidence="7" type="ORF">GXP70_10460</name>
</gene>
<dbReference type="PANTHER" id="PTHR30238:SF4">
    <property type="entry name" value="SLL1022 PROTEIN"/>
    <property type="match status" value="1"/>
</dbReference>
<feature type="transmembrane region" description="Helical" evidence="6">
    <location>
        <begin position="194"/>
        <end position="215"/>
    </location>
</feature>
<dbReference type="GO" id="GO:0016020">
    <property type="term" value="C:membrane"/>
    <property type="evidence" value="ECO:0007669"/>
    <property type="project" value="UniProtKB-SubCell"/>
</dbReference>
<evidence type="ECO:0000313" key="8">
    <source>
        <dbReference type="Proteomes" id="UP000476064"/>
    </source>
</evidence>
<comment type="similarity">
    <text evidence="2">Belongs to the TerC family.</text>
</comment>
<evidence type="ECO:0000256" key="1">
    <source>
        <dbReference type="ARBA" id="ARBA00004141"/>
    </source>
</evidence>
<accession>A0A6C0FXW1</accession>
<feature type="transmembrane region" description="Helical" evidence="6">
    <location>
        <begin position="6"/>
        <end position="28"/>
    </location>
</feature>
<feature type="transmembrane region" description="Helical" evidence="6">
    <location>
        <begin position="106"/>
        <end position="128"/>
    </location>
</feature>
<evidence type="ECO:0000256" key="5">
    <source>
        <dbReference type="ARBA" id="ARBA00023136"/>
    </source>
</evidence>
<keyword evidence="3 6" id="KW-0812">Transmembrane</keyword>
<dbReference type="RefSeq" id="WP_162356448.1">
    <property type="nucleotide sequence ID" value="NZ_CP048209.1"/>
</dbReference>
<proteinExistence type="inferred from homology"/>
<name>A0A6C0FXW1_9BACL</name>
<keyword evidence="5 6" id="KW-0472">Membrane</keyword>
<dbReference type="Pfam" id="PF03741">
    <property type="entry name" value="TerC"/>
    <property type="match status" value="1"/>
</dbReference>
<protein>
    <submittedName>
        <fullName evidence="7">TerC family protein</fullName>
    </submittedName>
</protein>
<sequence length="223" mass="23928">MDSLLVFIQIMFINVLLSGDNAVVIALASQQLPPAQRRKAVIWGAAAAVGLRCVLTLVAITLLEVPYLQAAGSILLFMIAVKLIMDASDHAEEFHAMRKVRSLAGAVQTIVVADFIMSLDNVLAIAAVAKGEPVLIMLGIVLSIPMIVWGSQLLSSMLRKFPTLVYLGGGLLGYAAGEMLVHDPAVHRLLADHAAILTKAIPLLLIPFVIIVALLRIKRSRNL</sequence>
<dbReference type="PANTHER" id="PTHR30238">
    <property type="entry name" value="MEMBRANE BOUND PREDICTED REDOX MODULATOR"/>
    <property type="match status" value="1"/>
</dbReference>
<comment type="subcellular location">
    <subcellularLocation>
        <location evidence="1">Membrane</location>
        <topology evidence="1">Multi-pass membrane protein</topology>
    </subcellularLocation>
</comment>
<keyword evidence="8" id="KW-1185">Reference proteome</keyword>
<evidence type="ECO:0000256" key="6">
    <source>
        <dbReference type="SAM" id="Phobius"/>
    </source>
</evidence>
<keyword evidence="4 6" id="KW-1133">Transmembrane helix</keyword>
<dbReference type="KEGG" id="plyc:GXP70_10460"/>
<feature type="transmembrane region" description="Helical" evidence="6">
    <location>
        <begin position="40"/>
        <end position="61"/>
    </location>
</feature>